<organism evidence="3 4">
    <name type="scientific">Cuniculiplasma divulgatum</name>
    <dbReference type="NCBI Taxonomy" id="1673428"/>
    <lineage>
        <taxon>Archaea</taxon>
        <taxon>Methanobacteriati</taxon>
        <taxon>Thermoplasmatota</taxon>
        <taxon>Thermoplasmata</taxon>
        <taxon>Thermoplasmatales</taxon>
        <taxon>Cuniculiplasmataceae</taxon>
        <taxon>Cuniculiplasma</taxon>
    </lineage>
</organism>
<name>A0A1R4A700_9ARCH</name>
<evidence type="ECO:0000256" key="2">
    <source>
        <dbReference type="SAM" id="Phobius"/>
    </source>
</evidence>
<dbReference type="EMBL" id="LT719092">
    <property type="protein sequence ID" value="SJK84745.1"/>
    <property type="molecule type" value="Genomic_DNA"/>
</dbReference>
<protein>
    <submittedName>
        <fullName evidence="3">Multipass membrane protein</fullName>
    </submittedName>
</protein>
<feature type="transmembrane region" description="Helical" evidence="2">
    <location>
        <begin position="54"/>
        <end position="79"/>
    </location>
</feature>
<feature type="compositionally biased region" description="Basic and acidic residues" evidence="1">
    <location>
        <begin position="117"/>
        <end position="129"/>
    </location>
</feature>
<dbReference type="STRING" id="1673428.CPM_0903"/>
<feature type="transmembrane region" description="Helical" evidence="2">
    <location>
        <begin position="6"/>
        <end position="25"/>
    </location>
</feature>
<keyword evidence="4" id="KW-1185">Reference proteome</keyword>
<sequence length="170" mass="19568">MSWKNWISMVFVFLAIFELFTLFYFNGGMQSIDAIIMFLLIAVIISYFRAFLVFVFYSIVVGIVVIILSMVVGYIFGLTFSNIGKISGADFMFWTMGDIVLTIGISAFLTKRARDKEEGREREYDRPPNPDDYSNSYTQEPKEKVVTKIVERVKEVQKPHTKKEIGTEVP</sequence>
<keyword evidence="2" id="KW-0812">Transmembrane</keyword>
<dbReference type="Proteomes" id="UP000187822">
    <property type="component" value="Chromosome I"/>
</dbReference>
<evidence type="ECO:0000256" key="1">
    <source>
        <dbReference type="SAM" id="MobiDB-lite"/>
    </source>
</evidence>
<keyword evidence="2" id="KW-0472">Membrane</keyword>
<accession>A0A1R4A700</accession>
<keyword evidence="2" id="KW-1133">Transmembrane helix</keyword>
<evidence type="ECO:0000313" key="3">
    <source>
        <dbReference type="EMBL" id="SJK84745.1"/>
    </source>
</evidence>
<proteinExistence type="predicted"/>
<reference evidence="4" key="1">
    <citation type="submission" date="2016-06" db="EMBL/GenBank/DDBJ databases">
        <authorList>
            <person name="Toshchakov V.S."/>
        </authorList>
    </citation>
    <scope>NUCLEOTIDE SEQUENCE [LARGE SCALE GENOMIC DNA]</scope>
    <source>
        <strain>PM4 (JCM 30641</strain>
        <strain evidence="4">\VKM B-2940)</strain>
    </source>
</reference>
<feature type="region of interest" description="Disordered" evidence="1">
    <location>
        <begin position="117"/>
        <end position="142"/>
    </location>
</feature>
<feature type="transmembrane region" description="Helical" evidence="2">
    <location>
        <begin position="91"/>
        <end position="109"/>
    </location>
</feature>
<dbReference type="KEGG" id="cdiv:CPM_0903"/>
<dbReference type="AlphaFoldDB" id="A0A1R4A700"/>
<feature type="transmembrane region" description="Helical" evidence="2">
    <location>
        <begin position="32"/>
        <end position="48"/>
    </location>
</feature>
<gene>
    <name evidence="3" type="ORF">CPM_0903</name>
</gene>
<evidence type="ECO:0000313" key="4">
    <source>
        <dbReference type="Proteomes" id="UP000187822"/>
    </source>
</evidence>